<evidence type="ECO:0000256" key="5">
    <source>
        <dbReference type="ARBA" id="ARBA00022519"/>
    </source>
</evidence>
<keyword evidence="17" id="KW-1185">Reference proteome</keyword>
<dbReference type="HAMAP" id="MF_00286">
    <property type="entry name" value="DsbB"/>
    <property type="match status" value="1"/>
</dbReference>
<keyword evidence="7 14" id="KW-0249">Electron transport</keyword>
<dbReference type="Gene3D" id="1.20.1550.10">
    <property type="entry name" value="DsbB-like"/>
    <property type="match status" value="1"/>
</dbReference>
<proteinExistence type="inferred from homology"/>
<dbReference type="PANTHER" id="PTHR36570">
    <property type="entry name" value="DISULFIDE BOND FORMATION PROTEIN B"/>
    <property type="match status" value="1"/>
</dbReference>
<name>A0ABT5FI68_9GAMM</name>
<dbReference type="NCBIfam" id="NF002485">
    <property type="entry name" value="PRK01749.1"/>
    <property type="match status" value="1"/>
</dbReference>
<keyword evidence="13 14" id="KW-0676">Redox-active center</keyword>
<feature type="topological domain" description="Cytoplasmic" evidence="14">
    <location>
        <begin position="1"/>
        <end position="16"/>
    </location>
</feature>
<feature type="transmembrane region" description="Helical" evidence="15">
    <location>
        <begin position="46"/>
        <end position="65"/>
    </location>
</feature>
<feature type="topological domain" description="Periplasmic" evidence="14">
    <location>
        <begin position="34"/>
        <end position="51"/>
    </location>
</feature>
<gene>
    <name evidence="14 16" type="primary">dsbB</name>
    <name evidence="16" type="ORF">PN838_21790</name>
</gene>
<comment type="caution">
    <text evidence="14">Lacks conserved residue(s) required for the propagation of feature annotation.</text>
</comment>
<evidence type="ECO:0000256" key="6">
    <source>
        <dbReference type="ARBA" id="ARBA00022692"/>
    </source>
</evidence>
<protein>
    <recommendedName>
        <fullName evidence="14">Disulfide bond formation protein B</fullName>
    </recommendedName>
    <alternativeName>
        <fullName evidence="14">Disulfide oxidoreductase</fullName>
    </alternativeName>
</protein>
<keyword evidence="3 14" id="KW-0813">Transport</keyword>
<comment type="caution">
    <text evidence="16">The sequence shown here is derived from an EMBL/GenBank/DDBJ whole genome shotgun (WGS) entry which is preliminary data.</text>
</comment>
<dbReference type="GO" id="GO:0016491">
    <property type="term" value="F:oxidoreductase activity"/>
    <property type="evidence" value="ECO:0007669"/>
    <property type="project" value="UniProtKB-KW"/>
</dbReference>
<evidence type="ECO:0000256" key="2">
    <source>
        <dbReference type="ARBA" id="ARBA00008823"/>
    </source>
</evidence>
<evidence type="ECO:0000256" key="8">
    <source>
        <dbReference type="ARBA" id="ARBA00022989"/>
    </source>
</evidence>
<accession>A0ABT5FI68</accession>
<dbReference type="RefSeq" id="WP_272181965.1">
    <property type="nucleotide sequence ID" value="NZ_JAQOMS010000002.1"/>
</dbReference>
<organism evidence="16 17">
    <name type="scientific">Psychrosphaera algicola</name>
    <dbReference type="NCBI Taxonomy" id="3023714"/>
    <lineage>
        <taxon>Bacteria</taxon>
        <taxon>Pseudomonadati</taxon>
        <taxon>Pseudomonadota</taxon>
        <taxon>Gammaproteobacteria</taxon>
        <taxon>Alteromonadales</taxon>
        <taxon>Pseudoalteromonadaceae</taxon>
        <taxon>Psychrosphaera</taxon>
    </lineage>
</organism>
<dbReference type="InterPro" id="IPR050183">
    <property type="entry name" value="DsbB"/>
</dbReference>
<reference evidence="16 17" key="1">
    <citation type="submission" date="2023-01" db="EMBL/GenBank/DDBJ databases">
        <title>Psychrosphaera sp. nov., isolated from marine algae.</title>
        <authorList>
            <person name="Bayburt H."/>
            <person name="Choi B.J."/>
            <person name="Kim J.M."/>
            <person name="Choi D.G."/>
            <person name="Jeon C.O."/>
        </authorList>
    </citation>
    <scope>NUCLEOTIDE SEQUENCE [LARGE SCALE GENOMIC DNA]</scope>
    <source>
        <strain evidence="16 17">G1-22</strain>
    </source>
</reference>
<dbReference type="Pfam" id="PF02600">
    <property type="entry name" value="DsbB"/>
    <property type="match status" value="1"/>
</dbReference>
<feature type="disulfide bond" description="Redox-active" evidence="14">
    <location>
        <begin position="109"/>
        <end position="135"/>
    </location>
</feature>
<evidence type="ECO:0000313" key="16">
    <source>
        <dbReference type="EMBL" id="MDC2890895.1"/>
    </source>
</evidence>
<evidence type="ECO:0000256" key="11">
    <source>
        <dbReference type="ARBA" id="ARBA00023157"/>
    </source>
</evidence>
<evidence type="ECO:0000256" key="3">
    <source>
        <dbReference type="ARBA" id="ARBA00022448"/>
    </source>
</evidence>
<feature type="disulfide bond" description="Redox-active" evidence="14">
    <location>
        <begin position="43"/>
        <end position="46"/>
    </location>
</feature>
<feature type="transmembrane region" description="Helical" evidence="15">
    <location>
        <begin position="71"/>
        <end position="91"/>
    </location>
</feature>
<comment type="similarity">
    <text evidence="2 14">Belongs to the DsbB family.</text>
</comment>
<evidence type="ECO:0000256" key="13">
    <source>
        <dbReference type="ARBA" id="ARBA00023284"/>
    </source>
</evidence>
<feature type="topological domain" description="Cytoplasmic" evidence="14">
    <location>
        <begin position="169"/>
        <end position="176"/>
    </location>
</feature>
<keyword evidence="9 14" id="KW-0560">Oxidoreductase</keyword>
<keyword evidence="11 14" id="KW-1015">Disulfide bond</keyword>
<evidence type="ECO:0000256" key="10">
    <source>
        <dbReference type="ARBA" id="ARBA00023136"/>
    </source>
</evidence>
<comment type="subcellular location">
    <subcellularLocation>
        <location evidence="1">Cell inner membrane</location>
        <topology evidence="1">Multi-pass membrane protein</topology>
    </subcellularLocation>
    <subcellularLocation>
        <location evidence="14">Cell membrane</location>
        <topology evidence="14">Multi-pass membrane protein</topology>
    </subcellularLocation>
</comment>
<dbReference type="PANTHER" id="PTHR36570:SF2">
    <property type="entry name" value="DISULFIDE BOND FORMATION PROTEIN B"/>
    <property type="match status" value="1"/>
</dbReference>
<dbReference type="Proteomes" id="UP001528411">
    <property type="component" value="Unassembled WGS sequence"/>
</dbReference>
<feature type="transmembrane region" description="Helical" evidence="15">
    <location>
        <begin position="103"/>
        <end position="121"/>
    </location>
</feature>
<keyword evidence="12 14" id="KW-0143">Chaperone</keyword>
<comment type="function">
    <text evidence="14">Required for disulfide bond formation in some periplasmic proteins. Acts by oxidizing the DsbA protein.</text>
</comment>
<evidence type="ECO:0000256" key="9">
    <source>
        <dbReference type="ARBA" id="ARBA00023002"/>
    </source>
</evidence>
<evidence type="ECO:0000256" key="1">
    <source>
        <dbReference type="ARBA" id="ARBA00004429"/>
    </source>
</evidence>
<evidence type="ECO:0000256" key="4">
    <source>
        <dbReference type="ARBA" id="ARBA00022475"/>
    </source>
</evidence>
<evidence type="ECO:0000256" key="15">
    <source>
        <dbReference type="SAM" id="Phobius"/>
    </source>
</evidence>
<feature type="transmembrane region" description="Helical" evidence="15">
    <location>
        <begin position="150"/>
        <end position="171"/>
    </location>
</feature>
<evidence type="ECO:0000256" key="12">
    <source>
        <dbReference type="ARBA" id="ARBA00023186"/>
    </source>
</evidence>
<evidence type="ECO:0000313" key="17">
    <source>
        <dbReference type="Proteomes" id="UP001528411"/>
    </source>
</evidence>
<keyword evidence="4 14" id="KW-1003">Cell membrane</keyword>
<dbReference type="SUPFAM" id="SSF158442">
    <property type="entry name" value="DsbB-like"/>
    <property type="match status" value="1"/>
</dbReference>
<evidence type="ECO:0000256" key="14">
    <source>
        <dbReference type="HAMAP-Rule" id="MF_00286"/>
    </source>
</evidence>
<evidence type="ECO:0000256" key="7">
    <source>
        <dbReference type="ARBA" id="ARBA00022982"/>
    </source>
</evidence>
<dbReference type="InterPro" id="IPR003752">
    <property type="entry name" value="DiS_bond_form_DsbB/BdbC"/>
</dbReference>
<keyword evidence="8 14" id="KW-1133">Transmembrane helix</keyword>
<dbReference type="EMBL" id="JAQOMS010000002">
    <property type="protein sequence ID" value="MDC2890895.1"/>
    <property type="molecule type" value="Genomic_DNA"/>
</dbReference>
<keyword evidence="10 14" id="KW-0472">Membrane</keyword>
<sequence>MGNNQSLSSWPALRWPWLLLALSAFTFEIIALYFQYGMGLEPCVMCIYQRTAVFAIMVAALPATYAPTSLIARLISFSGWGIASIWGLIIAKQHVAMQDPDNFMLLLSCDAFPNFPSWLALHEWIPAFFEARGMCGDIDWSFMAMSMPQWMTVIFSFYSLTFLIFLINRLITEKKI</sequence>
<keyword evidence="5" id="KW-0997">Cell inner membrane</keyword>
<feature type="transmembrane region" description="Helical" evidence="15">
    <location>
        <begin position="15"/>
        <end position="34"/>
    </location>
</feature>
<dbReference type="InterPro" id="IPR023380">
    <property type="entry name" value="DsbB-like_sf"/>
</dbReference>
<keyword evidence="6 14" id="KW-0812">Transmembrane</keyword>
<dbReference type="InterPro" id="IPR022920">
    <property type="entry name" value="Disulphide_bond_form_DsbB"/>
</dbReference>